<dbReference type="Proteomes" id="UP000095767">
    <property type="component" value="Unassembled WGS sequence"/>
</dbReference>
<accession>A0A1E5W5Y1</accession>
<keyword evidence="6" id="KW-1185">Reference proteome</keyword>
<dbReference type="PANTHER" id="PTHR13748">
    <property type="entry name" value="COBW-RELATED"/>
    <property type="match status" value="1"/>
</dbReference>
<evidence type="ECO:0000313" key="5">
    <source>
        <dbReference type="EMBL" id="OEL32833.1"/>
    </source>
</evidence>
<organism evidence="5 6">
    <name type="scientific">Dichanthelium oligosanthes</name>
    <dbReference type="NCBI Taxonomy" id="888268"/>
    <lineage>
        <taxon>Eukaryota</taxon>
        <taxon>Viridiplantae</taxon>
        <taxon>Streptophyta</taxon>
        <taxon>Embryophyta</taxon>
        <taxon>Tracheophyta</taxon>
        <taxon>Spermatophyta</taxon>
        <taxon>Magnoliopsida</taxon>
        <taxon>Liliopsida</taxon>
        <taxon>Poales</taxon>
        <taxon>Poaceae</taxon>
        <taxon>PACMAD clade</taxon>
        <taxon>Panicoideae</taxon>
        <taxon>Panicodae</taxon>
        <taxon>Paniceae</taxon>
        <taxon>Dichantheliinae</taxon>
        <taxon>Dichanthelium</taxon>
    </lineage>
</organism>
<reference evidence="5 6" key="1">
    <citation type="submission" date="2016-09" db="EMBL/GenBank/DDBJ databases">
        <title>The draft genome of Dichanthelium oligosanthes: A C3 panicoid grass species.</title>
        <authorList>
            <person name="Studer A.J."/>
            <person name="Schnable J.C."/>
            <person name="Brutnell T.P."/>
        </authorList>
    </citation>
    <scope>NUCLEOTIDE SEQUENCE [LARGE SCALE GENOMIC DNA]</scope>
    <source>
        <strain evidence="6">cv. Kellogg 1175</strain>
        <tissue evidence="5">Leaf</tissue>
    </source>
</reference>
<dbReference type="InterPro" id="IPR011629">
    <property type="entry name" value="CobW-like_C"/>
</dbReference>
<dbReference type="InterPro" id="IPR051316">
    <property type="entry name" value="Zinc-reg_GTPase_activator"/>
</dbReference>
<dbReference type="Gene3D" id="3.30.1220.10">
    <property type="entry name" value="CobW-like, C-terminal domain"/>
    <property type="match status" value="1"/>
</dbReference>
<evidence type="ECO:0000259" key="4">
    <source>
        <dbReference type="Pfam" id="PF07683"/>
    </source>
</evidence>
<evidence type="ECO:0000256" key="2">
    <source>
        <dbReference type="ARBA" id="ARBA00023186"/>
    </source>
</evidence>
<comment type="caution">
    <text evidence="5">The sequence shown here is derived from an EMBL/GenBank/DDBJ whole genome shotgun (WGS) entry which is preliminary data.</text>
</comment>
<dbReference type="SUPFAM" id="SSF90002">
    <property type="entry name" value="Hypothetical protein YjiA, C-terminal domain"/>
    <property type="match status" value="1"/>
</dbReference>
<protein>
    <recommendedName>
        <fullName evidence="4">CobW C-terminal domain-containing protein</fullName>
    </recommendedName>
</protein>
<sequence length="226" mass="24255">AAAGSIHRYSDFRSRGISSAPANSSETGSWAKPKPTPPRNHPLRLLLPRATRTAATTSSATAIARGPLDSFSRRFRTLAPPLLRSPRRLPSAEFSRVLSDAAFDAQALDTASPPPSSPASSAPARCRLALPPTLPFSYSAAYGLVSMSSIIVLKSIVLQTTLLNHILTSQHGKRIAVIENEGVHSMLEGCPAKPWEPDEKRINKLVFIGRNLDGAALRRAFNGCLL</sequence>
<feature type="region of interest" description="Disordered" evidence="3">
    <location>
        <begin position="1"/>
        <end position="44"/>
    </location>
</feature>
<feature type="compositionally biased region" description="Polar residues" evidence="3">
    <location>
        <begin position="16"/>
        <end position="28"/>
    </location>
</feature>
<dbReference type="GO" id="GO:0005737">
    <property type="term" value="C:cytoplasm"/>
    <property type="evidence" value="ECO:0007669"/>
    <property type="project" value="TreeGrafter"/>
</dbReference>
<evidence type="ECO:0000256" key="3">
    <source>
        <dbReference type="SAM" id="MobiDB-lite"/>
    </source>
</evidence>
<keyword evidence="1" id="KW-0547">Nucleotide-binding</keyword>
<dbReference type="InterPro" id="IPR036627">
    <property type="entry name" value="CobW-likC_sf"/>
</dbReference>
<name>A0A1E5W5Y1_9POAL</name>
<keyword evidence="2" id="KW-0143">Chaperone</keyword>
<gene>
    <name evidence="5" type="ORF">BAE44_0006146</name>
</gene>
<evidence type="ECO:0000313" key="6">
    <source>
        <dbReference type="Proteomes" id="UP000095767"/>
    </source>
</evidence>
<dbReference type="Pfam" id="PF07683">
    <property type="entry name" value="CobW_C"/>
    <property type="match status" value="1"/>
</dbReference>
<evidence type="ECO:0000256" key="1">
    <source>
        <dbReference type="ARBA" id="ARBA00022741"/>
    </source>
</evidence>
<proteinExistence type="predicted"/>
<dbReference type="EMBL" id="LWDX02020306">
    <property type="protein sequence ID" value="OEL32833.1"/>
    <property type="molecule type" value="Genomic_DNA"/>
</dbReference>
<feature type="domain" description="CobW C-terminal" evidence="4">
    <location>
        <begin position="181"/>
        <end position="225"/>
    </location>
</feature>
<dbReference type="STRING" id="888268.A0A1E5W5Y1"/>
<dbReference type="AlphaFoldDB" id="A0A1E5W5Y1"/>
<dbReference type="PANTHER" id="PTHR13748:SF40">
    <property type="entry name" value="OS04G0599700 PROTEIN"/>
    <property type="match status" value="1"/>
</dbReference>
<feature type="non-terminal residue" evidence="5">
    <location>
        <position position="1"/>
    </location>
</feature>
<dbReference type="GO" id="GO:0000166">
    <property type="term" value="F:nucleotide binding"/>
    <property type="evidence" value="ECO:0007669"/>
    <property type="project" value="UniProtKB-KW"/>
</dbReference>
<dbReference type="OrthoDB" id="258627at2759"/>